<dbReference type="SUPFAM" id="SSF46894">
    <property type="entry name" value="C-terminal effector domain of the bipartite response regulators"/>
    <property type="match status" value="1"/>
</dbReference>
<dbReference type="AlphaFoldDB" id="A0A0C1ZNH8"/>
<reference evidence="5 6" key="1">
    <citation type="submission" date="2014-07" db="EMBL/GenBank/DDBJ databases">
        <title>Unique and conserved regions in Vibrio harveyi and related species in comparison with the shrimp pathogen Vibrio harveyi CAIM 1792.</title>
        <authorList>
            <person name="Espinoza-Valles I."/>
            <person name="Vora G."/>
            <person name="Leekitcharoenphon P."/>
            <person name="Ussery D."/>
            <person name="Hoj L."/>
            <person name="Gomez-Gil B."/>
        </authorList>
    </citation>
    <scope>NUCLEOTIDE SEQUENCE [LARGE SCALE GENOMIC DNA]</scope>
    <source>
        <strain evidence="6">CAIM 1854 / LMG 25443</strain>
    </source>
</reference>
<organism evidence="5 6">
    <name type="scientific">Vibrio owensii CAIM 1854 = LMG 25443</name>
    <dbReference type="NCBI Taxonomy" id="1229493"/>
    <lineage>
        <taxon>Bacteria</taxon>
        <taxon>Pseudomonadati</taxon>
        <taxon>Pseudomonadota</taxon>
        <taxon>Gammaproteobacteria</taxon>
        <taxon>Vibrionales</taxon>
        <taxon>Vibrionaceae</taxon>
        <taxon>Vibrio</taxon>
    </lineage>
</organism>
<evidence type="ECO:0000259" key="4">
    <source>
        <dbReference type="PROSITE" id="PS51755"/>
    </source>
</evidence>
<dbReference type="InterPro" id="IPR016032">
    <property type="entry name" value="Sig_transdc_resp-reg_C-effctor"/>
</dbReference>
<dbReference type="PATRIC" id="fig|1229493.5.peg.5022"/>
<comment type="caution">
    <text evidence="5">The sequence shown here is derived from an EMBL/GenBank/DDBJ whole genome shotgun (WGS) entry which is preliminary data.</text>
</comment>
<keyword evidence="1 2" id="KW-0238">DNA-binding</keyword>
<name>A0A0C1ZNH8_9VIBR</name>
<evidence type="ECO:0000313" key="6">
    <source>
        <dbReference type="Proteomes" id="UP000031586"/>
    </source>
</evidence>
<dbReference type="Gene3D" id="1.10.10.10">
    <property type="entry name" value="Winged helix-like DNA-binding domain superfamily/Winged helix DNA-binding domain"/>
    <property type="match status" value="1"/>
</dbReference>
<keyword evidence="3" id="KW-0472">Membrane</keyword>
<keyword evidence="3" id="KW-0812">Transmembrane</keyword>
<dbReference type="Proteomes" id="UP000031586">
    <property type="component" value="Unassembled WGS sequence"/>
</dbReference>
<sequence length="508" mass="58084">MRDFLQQAKQTNSQIVIGELIYKPETQTLHKQAVVIDLEPRSIELLELLLTSVGHPLPAETIIETIWQSKFISKNVLTNRISTLRALLQEHLPEHDAAKLLVTYPRKGYFLNPANVQLLPPAKSSKRKAKLANEGKAPSSRKLGVVYGLCALFALTSIGLGVALWQQQGISTQQTRNQLLIPKVELLLNRVDAIGTAAREYRTVVKAILLQQQVEYPYTDIANQDAPSYFLDPINETPYFPGARNMQTSDYQLNIELKDSPTEGMIKAQMNLIYPATGKLAFRNQYVLRIDHLQSELFRLHSDIAQYFNLPEPSKSTWHFTDAHEKMLLDEQFSNSPIEHMDEFTAITIARHLALYEQDKTKLEEYLTQAQSEFDVLPDELSLWLGILHYKLGNLDKAKTLLTTPAGDSRIQNALVYTFVSHIAYKQNKLDQFRLNYMESLVALLRVMPSEELFSRLSQPESKETCLQPWTKLRVSIKEKEIVMRWKALIEEYCTNIDAEITPDKTKT</sequence>
<evidence type="ECO:0000256" key="3">
    <source>
        <dbReference type="SAM" id="Phobius"/>
    </source>
</evidence>
<accession>A0A0C1ZNH8</accession>
<dbReference type="GO" id="GO:0000160">
    <property type="term" value="P:phosphorelay signal transduction system"/>
    <property type="evidence" value="ECO:0007669"/>
    <property type="project" value="InterPro"/>
</dbReference>
<feature type="domain" description="OmpR/PhoB-type" evidence="4">
    <location>
        <begin position="12"/>
        <end position="113"/>
    </location>
</feature>
<proteinExistence type="predicted"/>
<evidence type="ECO:0000256" key="1">
    <source>
        <dbReference type="ARBA" id="ARBA00023125"/>
    </source>
</evidence>
<feature type="transmembrane region" description="Helical" evidence="3">
    <location>
        <begin position="145"/>
        <end position="165"/>
    </location>
</feature>
<dbReference type="InterPro" id="IPR001867">
    <property type="entry name" value="OmpR/PhoB-type_DNA-bd"/>
</dbReference>
<dbReference type="SMART" id="SM00862">
    <property type="entry name" value="Trans_reg_C"/>
    <property type="match status" value="1"/>
</dbReference>
<evidence type="ECO:0000313" key="5">
    <source>
        <dbReference type="EMBL" id="KIF54571.1"/>
    </source>
</evidence>
<dbReference type="GO" id="GO:0006355">
    <property type="term" value="P:regulation of DNA-templated transcription"/>
    <property type="evidence" value="ECO:0007669"/>
    <property type="project" value="InterPro"/>
</dbReference>
<keyword evidence="3" id="KW-1133">Transmembrane helix</keyword>
<evidence type="ECO:0000256" key="2">
    <source>
        <dbReference type="PROSITE-ProRule" id="PRU01091"/>
    </source>
</evidence>
<dbReference type="PROSITE" id="PS51755">
    <property type="entry name" value="OMPR_PHOB"/>
    <property type="match status" value="1"/>
</dbReference>
<dbReference type="GO" id="GO:0003677">
    <property type="term" value="F:DNA binding"/>
    <property type="evidence" value="ECO:0007669"/>
    <property type="project" value="UniProtKB-UniRule"/>
</dbReference>
<feature type="DNA-binding region" description="OmpR/PhoB-type" evidence="2">
    <location>
        <begin position="12"/>
        <end position="113"/>
    </location>
</feature>
<dbReference type="EMBL" id="JPRD01000006">
    <property type="protein sequence ID" value="KIF54571.1"/>
    <property type="molecule type" value="Genomic_DNA"/>
</dbReference>
<dbReference type="RefSeq" id="WP_020196474.1">
    <property type="nucleotide sequence ID" value="NZ_BAOH01000054.1"/>
</dbReference>
<dbReference type="InterPro" id="IPR036388">
    <property type="entry name" value="WH-like_DNA-bd_sf"/>
</dbReference>
<dbReference type="Pfam" id="PF00486">
    <property type="entry name" value="Trans_reg_C"/>
    <property type="match status" value="1"/>
</dbReference>
<gene>
    <name evidence="5" type="ORF">H735_02640</name>
</gene>
<protein>
    <submittedName>
        <fullName evidence="5">Transcriptional regulator</fullName>
    </submittedName>
</protein>